<evidence type="ECO:0000256" key="5">
    <source>
        <dbReference type="ARBA" id="ARBA00023180"/>
    </source>
</evidence>
<dbReference type="OrthoDB" id="193905at2759"/>
<dbReference type="GO" id="GO:0022857">
    <property type="term" value="F:transmembrane transporter activity"/>
    <property type="evidence" value="ECO:0007669"/>
    <property type="project" value="TreeGrafter"/>
</dbReference>
<sequence length="1102" mass="125715">MKWFTNLLVHHPYVIIFIVLGFSGTCLIVPFTISSISFPRFQDPEMGFSTRGTTISNRLIAWTNLEKSTKPSGQFSINPKQVEMQRNYSISKAKQKKSGKKKKNKKTTSYEYGNIHVNEGNKTKPAEKVNKWKLLKEFAAKANNTQHFAEIKFIYPDGFFCGTPDERYAQLVIKSSDNKNLFTFDSLMALCHLENTFININLYRELCMEHTSVRKCCKPWSLANYIAILHNRASCLAITEEDINKTLTLLQTCSTYFHNFKLSSNCIDKGHCDAPKECTRHDAVFNILNFLTTTTFLSPKNETDSTKLYETMIFLPMACSTAALPFYHQLTKDNLEYDNLRVVAMNFGIKNALFDEYLVRDARLMISGAVFVFLCMWIYTQSLFLTCMTIIAIFFSMAISYFMYVLVFKIKFFPFMNLLATIVAIGIGADDAFIFCKIWHIQKNEKSISIDKLMTDTFRHAFFSMFVTSLTTTVAFLSSYVSSVTAVSCFSIFAGTAVVANYLLMMTWFPACVVLWERKYCSKIPCLESCTVETWREWCCSLFMNRWNVMNWPRCANLTKIWKEKENFLLEVVIKLKTIWLSLLLSIAVISAVIVLYYPRLKLPNSTEFQLFDSSHPFEQYDFHYKDHFWFKREEKTFQSSDISSSYKLPLRFVWGVLPVDNGDPLDPENLGTLTLDDTFNMSDPDSQLWLLNFCRSLRVQPFFKPMLGPLLPNCFIETFMKSMQKKCNDPFTHKDRSPCCETARFPFKTSVFDKCIIEEMAEIYAVPTEYLIPGMAGPKFSTDQFPTIKSIIVEYYSNYSFSLSYEQMNEFYNKVETWMQNELKTAPKGMKNGWFISVLEFYDLQRELSESTQIAIAMSMGLALVVLLLSTLNVFTSLYAILTITCSIFVVMAVLVLLGWKLNVLESVAVSTAIGLTVDFSLHYTVNYKMCPANIAQDRVQTTKYALSYMAGPALMAAITTGAAGAFMLPSLVLPYIQIGVVLVTVMTVSWIYATFFLGSLLATIGPQNQFGQFSYSKLSCYPFRRSDMPSNETNQPVEGESISDSHELEALTYKLGPQPAAKTMRRSSSTGANYTNSKYVFTDQSPSATSAITIIMADDN</sequence>
<dbReference type="PANTHER" id="PTHR45951">
    <property type="entry name" value="PROTEIN DISPATCHED-RELATED"/>
    <property type="match status" value="1"/>
</dbReference>
<feature type="transmembrane region" description="Helical" evidence="7">
    <location>
        <begin position="12"/>
        <end position="33"/>
    </location>
</feature>
<dbReference type="Pfam" id="PF12349">
    <property type="entry name" value="Sterol-sensing"/>
    <property type="match status" value="1"/>
</dbReference>
<protein>
    <recommendedName>
        <fullName evidence="8">SSD domain-containing protein</fullName>
    </recommendedName>
</protein>
<reference evidence="9" key="1">
    <citation type="submission" date="2021-12" db="EMBL/GenBank/DDBJ databases">
        <authorList>
            <person name="King R."/>
        </authorList>
    </citation>
    <scope>NUCLEOTIDE SEQUENCE</scope>
</reference>
<dbReference type="GO" id="GO:0016020">
    <property type="term" value="C:membrane"/>
    <property type="evidence" value="ECO:0007669"/>
    <property type="project" value="UniProtKB-SubCell"/>
</dbReference>
<dbReference type="SUPFAM" id="SSF82866">
    <property type="entry name" value="Multidrug efflux transporter AcrB transmembrane domain"/>
    <property type="match status" value="2"/>
</dbReference>
<feature type="transmembrane region" description="Helical" evidence="7">
    <location>
        <begin position="909"/>
        <end position="927"/>
    </location>
</feature>
<dbReference type="GO" id="GO:0007224">
    <property type="term" value="P:smoothened signaling pathway"/>
    <property type="evidence" value="ECO:0007669"/>
    <property type="project" value="TreeGrafter"/>
</dbReference>
<feature type="transmembrane region" description="Helical" evidence="7">
    <location>
        <begin position="492"/>
        <end position="516"/>
    </location>
</feature>
<name>A0A9P0BCA4_BRAAE</name>
<feature type="transmembrane region" description="Helical" evidence="7">
    <location>
        <begin position="880"/>
        <end position="903"/>
    </location>
</feature>
<feature type="transmembrane region" description="Helical" evidence="7">
    <location>
        <begin position="362"/>
        <end position="379"/>
    </location>
</feature>
<dbReference type="InterPro" id="IPR000731">
    <property type="entry name" value="SSD"/>
</dbReference>
<feature type="transmembrane region" description="Helical" evidence="7">
    <location>
        <begin position="855"/>
        <end position="873"/>
    </location>
</feature>
<feature type="domain" description="SSD" evidence="8">
    <location>
        <begin position="413"/>
        <end position="515"/>
    </location>
</feature>
<dbReference type="PANTHER" id="PTHR45951:SF3">
    <property type="entry name" value="PROTEIN DISPATCHED"/>
    <property type="match status" value="1"/>
</dbReference>
<feature type="transmembrane region" description="Helical" evidence="7">
    <location>
        <begin position="948"/>
        <end position="971"/>
    </location>
</feature>
<proteinExistence type="inferred from homology"/>
<dbReference type="Gene3D" id="1.20.1640.10">
    <property type="entry name" value="Multidrug efflux transporter AcrB transmembrane domain"/>
    <property type="match status" value="2"/>
</dbReference>
<comment type="subcellular location">
    <subcellularLocation>
        <location evidence="1">Membrane</location>
        <topology evidence="1">Multi-pass membrane protein</topology>
    </subcellularLocation>
</comment>
<evidence type="ECO:0000256" key="1">
    <source>
        <dbReference type="ARBA" id="ARBA00004141"/>
    </source>
</evidence>
<feature type="transmembrane region" description="Helical" evidence="7">
    <location>
        <begin position="579"/>
        <end position="598"/>
    </location>
</feature>
<keyword evidence="2 7" id="KW-0812">Transmembrane</keyword>
<feature type="transmembrane region" description="Helical" evidence="7">
    <location>
        <begin position="418"/>
        <end position="440"/>
    </location>
</feature>
<dbReference type="AlphaFoldDB" id="A0A9P0BCA4"/>
<evidence type="ECO:0000256" key="6">
    <source>
        <dbReference type="ARBA" id="ARBA00038046"/>
    </source>
</evidence>
<dbReference type="InterPro" id="IPR052081">
    <property type="entry name" value="Dispatched_Hh_regulator"/>
</dbReference>
<evidence type="ECO:0000313" key="9">
    <source>
        <dbReference type="EMBL" id="CAH0562519.1"/>
    </source>
</evidence>
<dbReference type="InterPro" id="IPR053958">
    <property type="entry name" value="HMGCR/SNAP/NPC1-like_SSD"/>
</dbReference>
<keyword evidence="4 7" id="KW-0472">Membrane</keyword>
<accession>A0A9P0BCA4</accession>
<evidence type="ECO:0000256" key="3">
    <source>
        <dbReference type="ARBA" id="ARBA00022989"/>
    </source>
</evidence>
<gene>
    <name evidence="9" type="ORF">MELIAE_LOCUS11616</name>
</gene>
<keyword evidence="5" id="KW-0325">Glycoprotein</keyword>
<feature type="transmembrane region" description="Helical" evidence="7">
    <location>
        <begin position="977"/>
        <end position="1004"/>
    </location>
</feature>
<evidence type="ECO:0000256" key="2">
    <source>
        <dbReference type="ARBA" id="ARBA00022692"/>
    </source>
</evidence>
<evidence type="ECO:0000256" key="4">
    <source>
        <dbReference type="ARBA" id="ARBA00023136"/>
    </source>
</evidence>
<dbReference type="Proteomes" id="UP001154078">
    <property type="component" value="Chromosome 8"/>
</dbReference>
<comment type="similarity">
    <text evidence="6">Belongs to the dispatched family.</text>
</comment>
<organism evidence="9 10">
    <name type="scientific">Brassicogethes aeneus</name>
    <name type="common">Rape pollen beetle</name>
    <name type="synonym">Meligethes aeneus</name>
    <dbReference type="NCBI Taxonomy" id="1431903"/>
    <lineage>
        <taxon>Eukaryota</taxon>
        <taxon>Metazoa</taxon>
        <taxon>Ecdysozoa</taxon>
        <taxon>Arthropoda</taxon>
        <taxon>Hexapoda</taxon>
        <taxon>Insecta</taxon>
        <taxon>Pterygota</taxon>
        <taxon>Neoptera</taxon>
        <taxon>Endopterygota</taxon>
        <taxon>Coleoptera</taxon>
        <taxon>Polyphaga</taxon>
        <taxon>Cucujiformia</taxon>
        <taxon>Nitidulidae</taxon>
        <taxon>Meligethinae</taxon>
        <taxon>Brassicogethes</taxon>
    </lineage>
</organism>
<evidence type="ECO:0000313" key="10">
    <source>
        <dbReference type="Proteomes" id="UP001154078"/>
    </source>
</evidence>
<feature type="transmembrane region" description="Helical" evidence="7">
    <location>
        <begin position="384"/>
        <end position="406"/>
    </location>
</feature>
<evidence type="ECO:0000256" key="7">
    <source>
        <dbReference type="SAM" id="Phobius"/>
    </source>
</evidence>
<keyword evidence="3 7" id="KW-1133">Transmembrane helix</keyword>
<keyword evidence="10" id="KW-1185">Reference proteome</keyword>
<dbReference type="EMBL" id="OV121139">
    <property type="protein sequence ID" value="CAH0562519.1"/>
    <property type="molecule type" value="Genomic_DNA"/>
</dbReference>
<dbReference type="PROSITE" id="PS50156">
    <property type="entry name" value="SSD"/>
    <property type="match status" value="1"/>
</dbReference>
<feature type="transmembrane region" description="Helical" evidence="7">
    <location>
        <begin position="461"/>
        <end position="480"/>
    </location>
</feature>
<evidence type="ECO:0000259" key="8">
    <source>
        <dbReference type="PROSITE" id="PS50156"/>
    </source>
</evidence>